<evidence type="ECO:0008006" key="3">
    <source>
        <dbReference type="Google" id="ProtNLM"/>
    </source>
</evidence>
<dbReference type="PANTHER" id="PTHR33358">
    <property type="entry name" value="F-BOX PROTEIN WITH A DOMAIN PROTEIN"/>
    <property type="match status" value="1"/>
</dbReference>
<protein>
    <recommendedName>
        <fullName evidence="3">F-box protein</fullName>
    </recommendedName>
</protein>
<accession>A0A9Q1JXB0</accession>
<dbReference type="Proteomes" id="UP001153076">
    <property type="component" value="Unassembled WGS sequence"/>
</dbReference>
<dbReference type="OrthoDB" id="1897643at2759"/>
<organism evidence="1 2">
    <name type="scientific">Carnegiea gigantea</name>
    <dbReference type="NCBI Taxonomy" id="171969"/>
    <lineage>
        <taxon>Eukaryota</taxon>
        <taxon>Viridiplantae</taxon>
        <taxon>Streptophyta</taxon>
        <taxon>Embryophyta</taxon>
        <taxon>Tracheophyta</taxon>
        <taxon>Spermatophyta</taxon>
        <taxon>Magnoliopsida</taxon>
        <taxon>eudicotyledons</taxon>
        <taxon>Gunneridae</taxon>
        <taxon>Pentapetalae</taxon>
        <taxon>Caryophyllales</taxon>
        <taxon>Cactineae</taxon>
        <taxon>Cactaceae</taxon>
        <taxon>Cactoideae</taxon>
        <taxon>Echinocereeae</taxon>
        <taxon>Carnegiea</taxon>
    </lineage>
</organism>
<name>A0A9Q1JXB0_9CARY</name>
<evidence type="ECO:0000313" key="1">
    <source>
        <dbReference type="EMBL" id="KAJ8432603.1"/>
    </source>
</evidence>
<keyword evidence="2" id="KW-1185">Reference proteome</keyword>
<gene>
    <name evidence="1" type="ORF">Cgig2_008688</name>
</gene>
<dbReference type="AlphaFoldDB" id="A0A9Q1JXB0"/>
<proteinExistence type="predicted"/>
<evidence type="ECO:0000313" key="2">
    <source>
        <dbReference type="Proteomes" id="UP001153076"/>
    </source>
</evidence>
<sequence>MVSLQASMNLTIRTSHANNAKSLVDGTTPSLRIRSAISIPKLPNGKLLKELNLSNVLLKNTRKLPLLESDSISIITPQDTKEGRHSATLTRKLYMILEAVSDRIEMHQNIKEQRENWNSLLLNSLNMVTLTAATMAGVAGVEGEHVLPLKVSSTLLFSAATGILLIMNKIQPSQLVEEQRNAVRLFKQLQAKIQTTLSLRSLTERDVEDAMERVLALDRAYPLPLLGAMLDKFPKTFEPARWWPSKKTPSSHQGDFCKSKKMRKNGWSEDLEKEMREIVGLINRKDIEDYVRLGNKALKLNKALAISGPVLTGIAAIGSVFAGQGGPWAALLAATAGSMASLVNTIEHGGQIGMVFEMYRNCAGFFRLLEERVESTLEVEDFEERENGELFEMKLALHLGRSLSELRDLAAKCKSSCGSYEGEFASKYAVL</sequence>
<dbReference type="InterPro" id="IPR027949">
    <property type="entry name" value="Chloroplast_duf"/>
</dbReference>
<comment type="caution">
    <text evidence="1">The sequence shown here is derived from an EMBL/GenBank/DDBJ whole genome shotgun (WGS) entry which is preliminary data.</text>
</comment>
<dbReference type="EMBL" id="JAKOGI010000597">
    <property type="protein sequence ID" value="KAJ8432603.1"/>
    <property type="molecule type" value="Genomic_DNA"/>
</dbReference>
<reference evidence="1" key="1">
    <citation type="submission" date="2022-04" db="EMBL/GenBank/DDBJ databases">
        <title>Carnegiea gigantea Genome sequencing and assembly v2.</title>
        <authorList>
            <person name="Copetti D."/>
            <person name="Sanderson M.J."/>
            <person name="Burquez A."/>
            <person name="Wojciechowski M.F."/>
        </authorList>
    </citation>
    <scope>NUCLEOTIDE SEQUENCE</scope>
    <source>
        <strain evidence="1">SGP5-SGP5p</strain>
        <tissue evidence="1">Aerial part</tissue>
    </source>
</reference>
<dbReference type="Pfam" id="PF14476">
    <property type="entry name" value="Chloroplast_duf"/>
    <property type="match status" value="1"/>
</dbReference>
<dbReference type="PANTHER" id="PTHR33358:SF12">
    <property type="entry name" value="F-BOX PROTEIN WITH A DOMAIN PROTEIN"/>
    <property type="match status" value="1"/>
</dbReference>